<dbReference type="EMBL" id="MASJ01000038">
    <property type="protein sequence ID" value="OCS83346.1"/>
    <property type="molecule type" value="Genomic_DNA"/>
</dbReference>
<dbReference type="Pfam" id="PF00005">
    <property type="entry name" value="ABC_tran"/>
    <property type="match status" value="1"/>
</dbReference>
<dbReference type="InterPro" id="IPR017871">
    <property type="entry name" value="ABC_transporter-like_CS"/>
</dbReference>
<evidence type="ECO:0000256" key="3">
    <source>
        <dbReference type="ARBA" id="ARBA00022840"/>
    </source>
</evidence>
<dbReference type="CDD" id="cd03214">
    <property type="entry name" value="ABC_Iron-Siderophores_B12_Hemin"/>
    <property type="match status" value="1"/>
</dbReference>
<dbReference type="InterPro" id="IPR003439">
    <property type="entry name" value="ABC_transporter-like_ATP-bd"/>
</dbReference>
<dbReference type="GO" id="GO:0016887">
    <property type="term" value="F:ATP hydrolysis activity"/>
    <property type="evidence" value="ECO:0007669"/>
    <property type="project" value="InterPro"/>
</dbReference>
<dbReference type="PANTHER" id="PTHR42794:SF1">
    <property type="entry name" value="HEMIN IMPORT ATP-BINDING PROTEIN HMUV"/>
    <property type="match status" value="1"/>
</dbReference>
<evidence type="ECO:0000259" key="5">
    <source>
        <dbReference type="PROSITE" id="PS50893"/>
    </source>
</evidence>
<dbReference type="InterPro" id="IPR027417">
    <property type="entry name" value="P-loop_NTPase"/>
</dbReference>
<dbReference type="RefSeq" id="WP_066547040.1">
    <property type="nucleotide sequence ID" value="NZ_MASJ01000038.1"/>
</dbReference>
<accession>A0A1C0Y850</accession>
<dbReference type="AlphaFoldDB" id="A0A1C0Y850"/>
<protein>
    <submittedName>
        <fullName evidence="6">ABC transporter ATP-binding protein</fullName>
    </submittedName>
</protein>
<evidence type="ECO:0000313" key="7">
    <source>
        <dbReference type="Proteomes" id="UP000093199"/>
    </source>
</evidence>
<sequence length="489" mass="53801">MLHIEQLSGGYDGKKYIQDVSFHVEKGEVLGILGPNGSGKSTILKLISGAMPYSEGTVLLDKKPLKNYTPKDLARKLAVLPQLHANTFTHTVREVVSLGRYPHQRSFFSSWSDEDEQAVQQAMQQMGITKYEHVEMAFLSGGEQQRVFVAQALAQQAEVLFLDEPTNHLDIAHQRQLLDVIRTEAKVKGLTVVSIFHDMNLAALYCDRLLLMQQGRIQTIGRPHEVLIDAQIEEVYDTRVAIQPHPEQAKPQVTILPMIFEDTPITIRKNHLQVTPQYAVFKSPLSLRTLSSAVHNAGFGWYDTFVNRTVSPNYEHQHVEQEFGAFLRQEGFLPTSTVGMMTALSMDAVVANDYDTPAGKFTVIVTAGVGKAIDVAEAYKHGEAVTIGTINTWIILNAHLSDEAFVQALITATEAKVKALQKAGVTDTISKTVATGTATDSVLIAATQQGTYIQYAGTATPLGKWIGKAVVETTVEAIETYKRLKGTGK</sequence>
<dbReference type="OrthoDB" id="9787851at2"/>
<evidence type="ECO:0000256" key="1">
    <source>
        <dbReference type="ARBA" id="ARBA00022448"/>
    </source>
</evidence>
<dbReference type="PANTHER" id="PTHR42794">
    <property type="entry name" value="HEMIN IMPORT ATP-BINDING PROTEIN HMUV"/>
    <property type="match status" value="1"/>
</dbReference>
<dbReference type="NCBIfam" id="NF010068">
    <property type="entry name" value="PRK13548.1"/>
    <property type="match status" value="1"/>
</dbReference>
<feature type="domain" description="ABC transporter" evidence="5">
    <location>
        <begin position="2"/>
        <end position="239"/>
    </location>
</feature>
<dbReference type="InterPro" id="IPR003593">
    <property type="entry name" value="AAA+_ATPase"/>
</dbReference>
<dbReference type="SMART" id="SM00382">
    <property type="entry name" value="AAA"/>
    <property type="match status" value="1"/>
</dbReference>
<dbReference type="InterPro" id="IPR002808">
    <property type="entry name" value="AdoCbi_amidolase"/>
</dbReference>
<keyword evidence="1" id="KW-0813">Transport</keyword>
<gene>
    <name evidence="6" type="ORF">A6M13_04795</name>
</gene>
<organism evidence="6 7">
    <name type="scientific">Caryophanon tenue</name>
    <dbReference type="NCBI Taxonomy" id="33978"/>
    <lineage>
        <taxon>Bacteria</taxon>
        <taxon>Bacillati</taxon>
        <taxon>Bacillota</taxon>
        <taxon>Bacilli</taxon>
        <taxon>Bacillales</taxon>
        <taxon>Caryophanaceae</taxon>
        <taxon>Caryophanon</taxon>
    </lineage>
</organism>
<dbReference type="STRING" id="33978.A6M13_04795"/>
<keyword evidence="7" id="KW-1185">Reference proteome</keyword>
<dbReference type="GO" id="GO:0005524">
    <property type="term" value="F:ATP binding"/>
    <property type="evidence" value="ECO:0007669"/>
    <property type="project" value="UniProtKB-KW"/>
</dbReference>
<dbReference type="PROSITE" id="PS00211">
    <property type="entry name" value="ABC_TRANSPORTER_1"/>
    <property type="match status" value="1"/>
</dbReference>
<dbReference type="Pfam" id="PF01955">
    <property type="entry name" value="CbiZ"/>
    <property type="match status" value="1"/>
</dbReference>
<evidence type="ECO:0000313" key="6">
    <source>
        <dbReference type="EMBL" id="OCS83346.1"/>
    </source>
</evidence>
<name>A0A1C0Y850_9BACL</name>
<dbReference type="FunFam" id="3.40.50.300:FF:000134">
    <property type="entry name" value="Iron-enterobactin ABC transporter ATP-binding protein"/>
    <property type="match status" value="1"/>
</dbReference>
<keyword evidence="3 6" id="KW-0067">ATP-binding</keyword>
<reference evidence="6 7" key="1">
    <citation type="submission" date="2016-07" db="EMBL/GenBank/DDBJ databases">
        <title>Caryophanon tenue genome sequencing.</title>
        <authorList>
            <person name="Verma A."/>
            <person name="Pal Y."/>
            <person name="Krishnamurthi S."/>
        </authorList>
    </citation>
    <scope>NUCLEOTIDE SEQUENCE [LARGE SCALE GENOMIC DNA]</scope>
    <source>
        <strain evidence="6 7">DSM 14152</strain>
    </source>
</reference>
<evidence type="ECO:0000256" key="4">
    <source>
        <dbReference type="ARBA" id="ARBA00022967"/>
    </source>
</evidence>
<dbReference type="SUPFAM" id="SSF52540">
    <property type="entry name" value="P-loop containing nucleoside triphosphate hydrolases"/>
    <property type="match status" value="1"/>
</dbReference>
<proteinExistence type="predicted"/>
<dbReference type="Gene3D" id="3.40.50.300">
    <property type="entry name" value="P-loop containing nucleotide triphosphate hydrolases"/>
    <property type="match status" value="1"/>
</dbReference>
<dbReference type="Proteomes" id="UP000093199">
    <property type="component" value="Unassembled WGS sequence"/>
</dbReference>
<keyword evidence="2" id="KW-0547">Nucleotide-binding</keyword>
<keyword evidence="4" id="KW-1278">Translocase</keyword>
<dbReference type="PROSITE" id="PS50893">
    <property type="entry name" value="ABC_TRANSPORTER_2"/>
    <property type="match status" value="1"/>
</dbReference>
<evidence type="ECO:0000256" key="2">
    <source>
        <dbReference type="ARBA" id="ARBA00022741"/>
    </source>
</evidence>
<comment type="caution">
    <text evidence="6">The sequence shown here is derived from an EMBL/GenBank/DDBJ whole genome shotgun (WGS) entry which is preliminary data.</text>
</comment>